<comment type="caution">
    <text evidence="1">The sequence shown here is derived from an EMBL/GenBank/DDBJ whole genome shotgun (WGS) entry which is preliminary data.</text>
</comment>
<accession>A0ACC1HEV3</accession>
<gene>
    <name evidence="1" type="primary">GDB1_2</name>
    <name evidence="1" type="ORF">EV182_002714</name>
</gene>
<evidence type="ECO:0000313" key="1">
    <source>
        <dbReference type="EMBL" id="KAJ1674717.1"/>
    </source>
</evidence>
<feature type="non-terminal residue" evidence="1">
    <location>
        <position position="217"/>
    </location>
</feature>
<dbReference type="Proteomes" id="UP001145114">
    <property type="component" value="Unassembled WGS sequence"/>
</dbReference>
<organism evidence="1 2">
    <name type="scientific">Spiromyces aspiralis</name>
    <dbReference type="NCBI Taxonomy" id="68401"/>
    <lineage>
        <taxon>Eukaryota</taxon>
        <taxon>Fungi</taxon>
        <taxon>Fungi incertae sedis</taxon>
        <taxon>Zoopagomycota</taxon>
        <taxon>Kickxellomycotina</taxon>
        <taxon>Kickxellomycetes</taxon>
        <taxon>Kickxellales</taxon>
        <taxon>Kickxellaceae</taxon>
        <taxon>Spiromyces</taxon>
    </lineage>
</organism>
<dbReference type="EMBL" id="JAMZIH010005738">
    <property type="protein sequence ID" value="KAJ1674717.1"/>
    <property type="molecule type" value="Genomic_DNA"/>
</dbReference>
<keyword evidence="2" id="KW-1185">Reference proteome</keyword>
<sequence length="217" mass="24296">MSTLRPTTSESSAKLTVWTLTLENDGSAPKDKLFIRIKPDDKRVNAIRFCIPAGYSASSSPVLYTNYPLDGSEYQRSRFHKKSFRQDEEGSGMICEFLATRPGPYQYYVEYSEVSSANGGIRTTRASPVSYFLVDPILSQNGRWLPLDGIVMQSIGPKWLGPLSSWKQQLSQSACLGYNMLHFMPLQQRGSSNSPYSIYDQLALADELFVDMPNPPA</sequence>
<reference evidence="1" key="1">
    <citation type="submission" date="2022-06" db="EMBL/GenBank/DDBJ databases">
        <title>Phylogenomic reconstructions and comparative analyses of Kickxellomycotina fungi.</title>
        <authorList>
            <person name="Reynolds N.K."/>
            <person name="Stajich J.E."/>
            <person name="Barry K."/>
            <person name="Grigoriev I.V."/>
            <person name="Crous P."/>
            <person name="Smith M.E."/>
        </authorList>
    </citation>
    <scope>NUCLEOTIDE SEQUENCE</scope>
    <source>
        <strain evidence="1">RSA 2271</strain>
    </source>
</reference>
<proteinExistence type="predicted"/>
<name>A0ACC1HEV3_9FUNG</name>
<evidence type="ECO:0000313" key="2">
    <source>
        <dbReference type="Proteomes" id="UP001145114"/>
    </source>
</evidence>
<protein>
    <submittedName>
        <fullName evidence="1">Bifunctional 4-alpha-glucanotransferase/amylo-alpha-1,6-glucosidase</fullName>
    </submittedName>
</protein>